<protein>
    <submittedName>
        <fullName evidence="3">Uncharacterized protein</fullName>
    </submittedName>
</protein>
<comment type="caution">
    <text evidence="3">The sequence shown here is derived from an EMBL/GenBank/DDBJ whole genome shotgun (WGS) entry which is preliminary data.</text>
</comment>
<reference evidence="3 4" key="1">
    <citation type="journal article" date="2019" name="PLoS Negl. Trop. Dis.">
        <title>Whole genome sequencing of Entamoeba nuttalli reveals mammalian host-related molecular signatures and a novel octapeptide-repeat surface protein.</title>
        <authorList>
            <person name="Tanaka M."/>
            <person name="Makiuchi T."/>
            <person name="Komiyama T."/>
            <person name="Shiina T."/>
            <person name="Osaki K."/>
            <person name="Tachibana H."/>
        </authorList>
    </citation>
    <scope>NUCLEOTIDE SEQUENCE [LARGE SCALE GENOMIC DNA]</scope>
    <source>
        <strain evidence="3 4">P19-061405</strain>
    </source>
</reference>
<accession>A0ABQ0DAX4</accession>
<keyword evidence="4" id="KW-1185">Reference proteome</keyword>
<organism evidence="3 4">
    <name type="scientific">Entamoeba nuttalli</name>
    <dbReference type="NCBI Taxonomy" id="412467"/>
    <lineage>
        <taxon>Eukaryota</taxon>
        <taxon>Amoebozoa</taxon>
        <taxon>Evosea</taxon>
        <taxon>Archamoebae</taxon>
        <taxon>Mastigamoebida</taxon>
        <taxon>Entamoebidae</taxon>
        <taxon>Entamoeba</taxon>
    </lineage>
</organism>
<evidence type="ECO:0000313" key="4">
    <source>
        <dbReference type="Proteomes" id="UP001628156"/>
    </source>
</evidence>
<keyword evidence="2" id="KW-0472">Membrane</keyword>
<feature type="transmembrane region" description="Helical" evidence="2">
    <location>
        <begin position="45"/>
        <end position="70"/>
    </location>
</feature>
<dbReference type="EMBL" id="BAAFRS010000047">
    <property type="protein sequence ID" value="GAB1220005.1"/>
    <property type="molecule type" value="Genomic_DNA"/>
</dbReference>
<name>A0ABQ0DAX4_9EUKA</name>
<feature type="region of interest" description="Disordered" evidence="1">
    <location>
        <begin position="1"/>
        <end position="22"/>
    </location>
</feature>
<evidence type="ECO:0000313" key="3">
    <source>
        <dbReference type="EMBL" id="GAB1220005.1"/>
    </source>
</evidence>
<dbReference type="Proteomes" id="UP001628156">
    <property type="component" value="Unassembled WGS sequence"/>
</dbReference>
<evidence type="ECO:0000256" key="1">
    <source>
        <dbReference type="SAM" id="MobiDB-lite"/>
    </source>
</evidence>
<gene>
    <name evidence="3" type="ORF">ENUP19_0047G0064</name>
</gene>
<keyword evidence="2" id="KW-1133">Transmembrane helix</keyword>
<sequence>MTEIRKREIDEYKNNKENNKNEHPLIELDGKKENDGSWSLYCKEISYVLFLSLIPTIVFSILMALFIIYLNYNKKE</sequence>
<proteinExistence type="predicted"/>
<keyword evidence="2" id="KW-0812">Transmembrane</keyword>
<evidence type="ECO:0000256" key="2">
    <source>
        <dbReference type="SAM" id="Phobius"/>
    </source>
</evidence>